<dbReference type="Proteomes" id="UP000268535">
    <property type="component" value="Unassembled WGS sequence"/>
</dbReference>
<proteinExistence type="predicted"/>
<reference evidence="4 5" key="1">
    <citation type="journal article" date="2018" name="Nat. Microbiol.">
        <title>Leveraging single-cell genomics to expand the fungal tree of life.</title>
        <authorList>
            <person name="Ahrendt S.R."/>
            <person name="Quandt C.A."/>
            <person name="Ciobanu D."/>
            <person name="Clum A."/>
            <person name="Salamov A."/>
            <person name="Andreopoulos B."/>
            <person name="Cheng J.F."/>
            <person name="Woyke T."/>
            <person name="Pelin A."/>
            <person name="Henrissat B."/>
            <person name="Reynolds N.K."/>
            <person name="Benny G.L."/>
            <person name="Smith M.E."/>
            <person name="James T.Y."/>
            <person name="Grigoriev I.V."/>
        </authorList>
    </citation>
    <scope>NUCLEOTIDE SEQUENCE [LARGE SCALE GENOMIC DNA]</scope>
    <source>
        <strain evidence="4 5">ATCC 52028</strain>
    </source>
</reference>
<dbReference type="OrthoDB" id="2146843at2759"/>
<feature type="compositionally biased region" description="Low complexity" evidence="1">
    <location>
        <begin position="17"/>
        <end position="38"/>
    </location>
</feature>
<keyword evidence="5" id="KW-1185">Reference proteome</keyword>
<dbReference type="EMBL" id="ML009122">
    <property type="protein sequence ID" value="RKO98051.1"/>
    <property type="molecule type" value="Genomic_DNA"/>
</dbReference>
<dbReference type="AlphaFoldDB" id="A0A4V1IVF3"/>
<dbReference type="Proteomes" id="UP000274922">
    <property type="component" value="Unassembled WGS sequence"/>
</dbReference>
<accession>A0A4V1IVF3</accession>
<feature type="region of interest" description="Disordered" evidence="1">
    <location>
        <begin position="1"/>
        <end position="69"/>
    </location>
</feature>
<reference evidence="3" key="2">
    <citation type="submission" date="2018-04" db="EMBL/GenBank/DDBJ databases">
        <title>Leveraging single-cell genomics to expand the Fungal Tree of Life.</title>
        <authorList>
            <consortium name="DOE Joint Genome Institute"/>
            <person name="Ahrendt S.R."/>
            <person name="Quandt C.A."/>
            <person name="Ciobanu D."/>
            <person name="Clum A."/>
            <person name="Salamov A."/>
            <person name="Andreopoulos B."/>
            <person name="Cheng J.-F."/>
            <person name="Woyke T."/>
            <person name="Pelin A."/>
            <person name="Henrissat B."/>
            <person name="Benny G.L."/>
            <person name="Smith M.E."/>
            <person name="James T.Y."/>
            <person name="Grigoriev I.V."/>
        </authorList>
    </citation>
    <scope>NUCLEOTIDE SEQUENCE</scope>
    <source>
        <strain evidence="3">ATCC 52028</strain>
    </source>
</reference>
<evidence type="ECO:0000313" key="2">
    <source>
        <dbReference type="EMBL" id="RKO98051.1"/>
    </source>
</evidence>
<evidence type="ECO:0000313" key="4">
    <source>
        <dbReference type="Proteomes" id="UP000268535"/>
    </source>
</evidence>
<protein>
    <submittedName>
        <fullName evidence="3">Uncharacterized protein</fullName>
    </submittedName>
</protein>
<dbReference type="EMBL" id="ML014117">
    <property type="protein sequence ID" value="RKP03859.1"/>
    <property type="molecule type" value="Genomic_DNA"/>
</dbReference>
<reference evidence="2" key="3">
    <citation type="submission" date="2018-08" db="EMBL/GenBank/DDBJ databases">
        <title>Leveraging single-cell genomics to expand the Fungal Tree of Life.</title>
        <authorList>
            <consortium name="DOE Joint Genome Institute"/>
            <person name="Ahrendt S.R."/>
            <person name="Quandt C.A."/>
            <person name="Ciobanu D."/>
            <person name="Clum A."/>
            <person name="Salamov A."/>
            <person name="Andreopoulos B."/>
            <person name="Cheng J.-F."/>
            <person name="Woyke T."/>
            <person name="Pelin A."/>
            <person name="Henrissat B."/>
            <person name="Reynolds N."/>
            <person name="Benny G.L."/>
            <person name="Smith M.E."/>
            <person name="James T.Y."/>
            <person name="Grigoriev I.V."/>
        </authorList>
    </citation>
    <scope>NUCLEOTIDE SEQUENCE</scope>
    <source>
        <strain evidence="2">ATCC 52028</strain>
    </source>
</reference>
<evidence type="ECO:0000313" key="5">
    <source>
        <dbReference type="Proteomes" id="UP000274922"/>
    </source>
</evidence>
<gene>
    <name evidence="2" type="ORF">CAUPRSCDRAFT_10316</name>
    <name evidence="3" type="ORF">CXG81DRAFT_16692</name>
</gene>
<sequence>MPYSLRQRASSIEVTAPKKAANGAAAPKTPTKAAASSAKAKKGGDDDATARSPSRSPTKASVSRVQNGKVVKKAVNAQIAKRGVDNAIKALGPNPIHRIASTNVKTGLSQEALDLKSAPGAAKPRVADATADPETLRKTLAQEVKKLPAGKPSEVQTARQVADIKTAVNTQVLKHAIVKEIVAQKKE</sequence>
<evidence type="ECO:0000313" key="3">
    <source>
        <dbReference type="EMBL" id="RKP03859.1"/>
    </source>
</evidence>
<organism evidence="3 5">
    <name type="scientific">Caulochytrium protostelioides</name>
    <dbReference type="NCBI Taxonomy" id="1555241"/>
    <lineage>
        <taxon>Eukaryota</taxon>
        <taxon>Fungi</taxon>
        <taxon>Fungi incertae sedis</taxon>
        <taxon>Chytridiomycota</taxon>
        <taxon>Chytridiomycota incertae sedis</taxon>
        <taxon>Chytridiomycetes</taxon>
        <taxon>Caulochytriales</taxon>
        <taxon>Caulochytriaceae</taxon>
        <taxon>Caulochytrium</taxon>
    </lineage>
</organism>
<name>A0A4V1IVF3_9FUNG</name>
<evidence type="ECO:0000256" key="1">
    <source>
        <dbReference type="SAM" id="MobiDB-lite"/>
    </source>
</evidence>
<feature type="compositionally biased region" description="Polar residues" evidence="1">
    <location>
        <begin position="51"/>
        <end position="66"/>
    </location>
</feature>